<dbReference type="EMBL" id="CP000254">
    <property type="protein sequence ID" value="ABD41419.1"/>
    <property type="molecule type" value="Genomic_DNA"/>
</dbReference>
<dbReference type="EC" id="4.2.1.182" evidence="9"/>
<comment type="subunit">
    <text evidence="8">Heterodimer composed of a large subunit (PMDh-L) and a small subunit (PMDh-S).</text>
</comment>
<evidence type="ECO:0000313" key="14">
    <source>
        <dbReference type="Proteomes" id="UP000001941"/>
    </source>
</evidence>
<keyword evidence="4 13" id="KW-0456">Lyase</keyword>
<evidence type="ECO:0000256" key="2">
    <source>
        <dbReference type="ARBA" id="ARBA00023004"/>
    </source>
</evidence>
<dbReference type="RefSeq" id="WP_011448684.1">
    <property type="nucleotide sequence ID" value="NC_007796.1"/>
</dbReference>
<keyword evidence="2" id="KW-0408">Iron</keyword>
<evidence type="ECO:0000256" key="1">
    <source>
        <dbReference type="ARBA" id="ARBA00005092"/>
    </source>
</evidence>
<dbReference type="InterPro" id="IPR007506">
    <property type="entry name" value="PMDh-L-like_dom"/>
</dbReference>
<evidence type="ECO:0000256" key="4">
    <source>
        <dbReference type="ARBA" id="ARBA00023239"/>
    </source>
</evidence>
<evidence type="ECO:0000256" key="5">
    <source>
        <dbReference type="ARBA" id="ARBA00045120"/>
    </source>
</evidence>
<dbReference type="Gene3D" id="3.50.30.10">
    <property type="entry name" value="Phosphohistidine domain"/>
    <property type="match status" value="1"/>
</dbReference>
<evidence type="ECO:0000256" key="10">
    <source>
        <dbReference type="ARBA" id="ARBA00047196"/>
    </source>
</evidence>
<dbReference type="InterPro" id="IPR002840">
    <property type="entry name" value="PMDh-S-like_dom"/>
</dbReference>
<dbReference type="InParanoid" id="Q2FQH8"/>
<comment type="similarity">
    <text evidence="7">Belongs to the AcnX type II large subunit family.</text>
</comment>
<dbReference type="GO" id="GO:0016829">
    <property type="term" value="F:lyase activity"/>
    <property type="evidence" value="ECO:0007669"/>
    <property type="project" value="UniProtKB-KW"/>
</dbReference>
<dbReference type="InterPro" id="IPR012047">
    <property type="entry name" value="AcnX"/>
</dbReference>
<comment type="catalytic activity">
    <reaction evidence="5">
        <text>(R)-5-phosphomevalonate = (2E)-3-methyl-5-phosphooxypent-2-enoate + H2O</text>
        <dbReference type="Rhea" id="RHEA:78975"/>
        <dbReference type="ChEBI" id="CHEBI:15377"/>
        <dbReference type="ChEBI" id="CHEBI:58146"/>
        <dbReference type="ChEBI" id="CHEBI:229665"/>
        <dbReference type="EC" id="4.2.1.182"/>
    </reaction>
    <physiologicalReaction direction="left-to-right" evidence="5">
        <dbReference type="Rhea" id="RHEA:78976"/>
    </physiologicalReaction>
</comment>
<evidence type="ECO:0000256" key="3">
    <source>
        <dbReference type="ARBA" id="ARBA00023229"/>
    </source>
</evidence>
<comment type="pathway">
    <text evidence="1">Isoprenoid biosynthesis; isopentenyl diphosphate biosynthesis via mevalonate pathway.</text>
</comment>
<dbReference type="eggNOG" id="arCOG04278">
    <property type="taxonomic scope" value="Archaea"/>
</dbReference>
<dbReference type="PIRSF" id="PIRSF036630">
    <property type="entry name" value="UCP036630"/>
    <property type="match status" value="1"/>
</dbReference>
<evidence type="ECO:0000256" key="6">
    <source>
        <dbReference type="ARBA" id="ARBA00045299"/>
    </source>
</evidence>
<keyword evidence="14" id="KW-1185">Reference proteome</keyword>
<dbReference type="GeneID" id="3925044"/>
<dbReference type="GO" id="GO:0008299">
    <property type="term" value="P:isoprenoid biosynthetic process"/>
    <property type="evidence" value="ECO:0007669"/>
    <property type="project" value="UniProtKB-KW"/>
</dbReference>
<evidence type="ECO:0000256" key="8">
    <source>
        <dbReference type="ARBA" id="ARBA00046520"/>
    </source>
</evidence>
<dbReference type="KEGG" id="mhu:Mhun_1693"/>
<dbReference type="HOGENOM" id="CLU_018825_2_0_2"/>
<dbReference type="PANTHER" id="PTHR36577">
    <property type="entry name" value="DUF521 DOMAIN PROTEIN (AFU_ORTHOLOGUE AFUA_6G00490)"/>
    <property type="match status" value="1"/>
</dbReference>
<keyword evidence="3" id="KW-0414">Isoprene biosynthesis</keyword>
<sequence length="599" mass="64865">MQNNEKPIILKGITKVEGYAEGEALVTSSFLSHLVNAVNSDGVIRIFGHPLVGQSYAGKIVVYDTDKFSTGGAWGLYFKAKVTNSAPKALICRTVHPISIGGAIDAGIPAVDSFDVDPWTVIQTGDYVKITAPKAGDEGIIKIYPKDPARRAELAELKSLPKKGWEKSDISLTPYEQEMLAGKHGRPKQVAMERLVKFAEGMGSKRMVPICSAHLFDDHQSRDYTVGAWPAFEEFASMGAKVVVPTTVESTAMGDDLVDDKGMPWHYSVMAPAREVFKGMVPVHENLKNMGATVIPTCIPYAHLAPPKFGEYLVTSESNAAAYSNIMIGARVNRDPANMVLYAAITGVMPEYGVHLQENRIGQMIFDVDPAVVKELDDVGDYVALGGAIGFRAGDRVPVVCGLNRMTNAQAKAFCACVSPALTYPMIHIVGITPEARTIEEAFGGEIPKDVERVRITKSDLAAVYQNLRQTEKTSIDAAVIGCPFLMFEELADIAGMLDGQKVSAPLWLYTDYVNYSAAKKAGILEKIEASGARVVHSSCPGMVVRAPADAEKLVFATDSLKVAMLFAGIGWPKNWLGTRKDVIQAAITGTYVQNKWLN</sequence>
<dbReference type="AlphaFoldDB" id="Q2FQH8"/>
<evidence type="ECO:0000256" key="7">
    <source>
        <dbReference type="ARBA" id="ARBA00046333"/>
    </source>
</evidence>
<evidence type="ECO:0000259" key="12">
    <source>
        <dbReference type="Pfam" id="PF04412"/>
    </source>
</evidence>
<feature type="domain" description="Phosphomevalonate dehydratase large subunit-like" evidence="12">
    <location>
        <begin position="171"/>
        <end position="585"/>
    </location>
</feature>
<gene>
    <name evidence="13" type="ordered locus">Mhun_1693</name>
</gene>
<evidence type="ECO:0000256" key="9">
    <source>
        <dbReference type="ARBA" id="ARBA00047176"/>
    </source>
</evidence>
<protein>
    <recommendedName>
        <fullName evidence="10">Phosphomevalonate dehydratase large subunit</fullName>
        <ecNumber evidence="9">4.2.1.182</ecNumber>
    </recommendedName>
</protein>
<reference evidence="14" key="1">
    <citation type="journal article" date="2016" name="Stand. Genomic Sci.">
        <title>Complete genome sequence of Methanospirillum hungatei type strain JF1.</title>
        <authorList>
            <person name="Gunsalus R.P."/>
            <person name="Cook L.E."/>
            <person name="Crable B."/>
            <person name="Rohlin L."/>
            <person name="McDonald E."/>
            <person name="Mouttaki H."/>
            <person name="Sieber J.R."/>
            <person name="Poweleit N."/>
            <person name="Zhou H."/>
            <person name="Lapidus A.L."/>
            <person name="Daligault H.E."/>
            <person name="Land M."/>
            <person name="Gilna P."/>
            <person name="Ivanova N."/>
            <person name="Kyrpides N."/>
            <person name="Culley D.E."/>
            <person name="McInerney M.J."/>
        </authorList>
    </citation>
    <scope>NUCLEOTIDE SEQUENCE [LARGE SCALE GENOMIC DNA]</scope>
    <source>
        <strain evidence="14">ATCC 27890 / DSM 864 / NBRC 100397 / JF-1</strain>
    </source>
</reference>
<dbReference type="Pfam" id="PF04412">
    <property type="entry name" value="AcnX"/>
    <property type="match status" value="1"/>
</dbReference>
<evidence type="ECO:0000313" key="13">
    <source>
        <dbReference type="EMBL" id="ABD41419.1"/>
    </source>
</evidence>
<dbReference type="STRING" id="323259.Mhun_1693"/>
<dbReference type="PANTHER" id="PTHR36577:SF3">
    <property type="entry name" value="DUF521 DOMAIN PROTEIN (AFU_ORTHOLOGUE AFUA_6G00490)"/>
    <property type="match status" value="1"/>
</dbReference>
<name>Q2FQH8_METHJ</name>
<dbReference type="eggNOG" id="arCOG04279">
    <property type="taxonomic scope" value="Archaea"/>
</dbReference>
<comment type="function">
    <text evidence="6">Component of a hydro-lyase that catalyzes the dehydration of mevalonate 5-phosphate (MVA5P) to form trans-anhydromevalonate 5-phosphate (tAHMP). Involved in the archaeal mevalonate (MVA) pathway, which provides fundamental precursors for isoprenoid biosynthesis, such as isopentenyl diphosphate (IPP) and dimethylallyl diphosphate (DMAPP).</text>
</comment>
<dbReference type="EnsemblBacteria" id="ABD41419">
    <property type="protein sequence ID" value="ABD41419"/>
    <property type="gene ID" value="Mhun_1693"/>
</dbReference>
<evidence type="ECO:0000259" key="11">
    <source>
        <dbReference type="Pfam" id="PF01989"/>
    </source>
</evidence>
<organism evidence="13 14">
    <name type="scientific">Methanospirillum hungatei JF-1 (strain ATCC 27890 / DSM 864 / NBRC 100397 / JF-1)</name>
    <dbReference type="NCBI Taxonomy" id="323259"/>
    <lineage>
        <taxon>Archaea</taxon>
        <taxon>Methanobacteriati</taxon>
        <taxon>Methanobacteriota</taxon>
        <taxon>Stenosarchaea group</taxon>
        <taxon>Methanomicrobia</taxon>
        <taxon>Methanomicrobiales</taxon>
        <taxon>Methanospirillaceae</taxon>
        <taxon>Methanospirillum</taxon>
    </lineage>
</organism>
<proteinExistence type="inferred from homology"/>
<dbReference type="Proteomes" id="UP000001941">
    <property type="component" value="Chromosome"/>
</dbReference>
<dbReference type="Pfam" id="PF01989">
    <property type="entry name" value="AcnX_swivel_put"/>
    <property type="match status" value="1"/>
</dbReference>
<feature type="domain" description="Phosphomevalonate dehydratase small subunit-like" evidence="11">
    <location>
        <begin position="31"/>
        <end position="111"/>
    </location>
</feature>
<dbReference type="SUPFAM" id="SSF52016">
    <property type="entry name" value="LeuD/IlvD-like"/>
    <property type="match status" value="1"/>
</dbReference>
<accession>Q2FQH8</accession>